<accession>A0ACB8P016</accession>
<comment type="caution">
    <text evidence="1">The sequence shown here is derived from an EMBL/GenBank/DDBJ whole genome shotgun (WGS) entry which is preliminary data.</text>
</comment>
<name>A0ACB8P016_CITSI</name>
<protein>
    <submittedName>
        <fullName evidence="1">Uncharacterized protein</fullName>
    </submittedName>
</protein>
<evidence type="ECO:0000313" key="2">
    <source>
        <dbReference type="Proteomes" id="UP000829398"/>
    </source>
</evidence>
<evidence type="ECO:0000313" key="1">
    <source>
        <dbReference type="EMBL" id="KAH9803655.1"/>
    </source>
</evidence>
<reference evidence="2" key="1">
    <citation type="journal article" date="2023" name="Hortic. Res.">
        <title>A chromosome-level phased genome enabling allele-level studies in sweet orange: a case study on citrus Huanglongbing tolerance.</title>
        <authorList>
            <person name="Wu B."/>
            <person name="Yu Q."/>
            <person name="Deng Z."/>
            <person name="Duan Y."/>
            <person name="Luo F."/>
            <person name="Gmitter F. Jr."/>
        </authorList>
    </citation>
    <scope>NUCLEOTIDE SEQUENCE [LARGE SCALE GENOMIC DNA]</scope>
    <source>
        <strain evidence="2">cv. Valencia</strain>
    </source>
</reference>
<proteinExistence type="predicted"/>
<dbReference type="EMBL" id="CM039170">
    <property type="protein sequence ID" value="KAH9803655.1"/>
    <property type="molecule type" value="Genomic_DNA"/>
</dbReference>
<sequence length="990" mass="110443">MKPNTSAFVAFALLELFAIATVINISFCKGTSCIESEREALLKLKHDLRDPSNRLASWIGDNGDCCKWGGVFCSNFTGHVLELNLQNPFSPDDNEAYQRSKLVGKINPSLLELKHLVHLDLSGNDFQGIQIPKYLASLVNLRYLNLSEANFTGMIPHQLGNLSNLQYLDLTGYWFELHVDSFSWLSGLSLLEHFHMSWVNLTKASDWLLSINSLSSLKELKLSHCRVYHLPPLSSANISSLNALDLSGNYFNDTYIPSWVFGLSHLVFLDLGSNKFAGQIPSGLGNLTSLGHLDLSLNQFNSTKPGWLSKLNGLKYLSLRGNSFQGTISSIGLENLTSIKTLDIAFNEQLGGKIPNSFAKFCKLRVIDVSYVNLSQDISQVLDIFSACVADALESLFLRRSQFYGHLTNQLGRFKTLRALDLSNNTVNGPIPLSLGQIANLEYLDLSNNKLNGTVSEIHFLNLTQLLVFRAHGNSLVFKINPNWVPPFQLAFLELRSCHLGPRFPLWLQSQKKLYYLDISSTRISAKIPRGFWNSIFQYDYLNVSGNQIYGGVPKFDSPSVPLITTPSLLGSIFDLSNNALSGSIFHLICQGENFSKNIEFLKLSKNHFSEDIPDCWMNWPRLRMLNLGNNNFTGSLPMSIGALNSLMSLNLRNNRLSGIIPTSFRNLSILKALDMGENELGGNIPTWIGETFSRLMILNLRSNKFHGDFPIQLCRLGSLQILDVAYNSLSGTIPRCINNFSAMATTDSSDPNSGIFYASSGDNEIVEDALLVTKGFLVEYNSILNLVRSIDISKNNFSGEIPVEVTNLQGLQSLNLSHNLFTGRIPDNIGVMRSIESLDFSANQLSGQIPQSMSNLSFLNYLNLSNNNLNGEIPSSTQLQSFGASSFAGNDLCGAPLSNCTEKNILIPEDENGSGNEDDDEDGVDWLLYISMALGFVVGFWCFIGPLLIKRRWRYKYCHFLDRLWDGCFVRKCYQIFHVCTCVFYVLNQ</sequence>
<gene>
    <name evidence="1" type="ORF">KPL71_001863</name>
</gene>
<dbReference type="Proteomes" id="UP000829398">
    <property type="component" value="Chromosome 1"/>
</dbReference>
<keyword evidence="2" id="KW-1185">Reference proteome</keyword>
<organism evidence="1 2">
    <name type="scientific">Citrus sinensis</name>
    <name type="common">Sweet orange</name>
    <name type="synonym">Citrus aurantium var. sinensis</name>
    <dbReference type="NCBI Taxonomy" id="2711"/>
    <lineage>
        <taxon>Eukaryota</taxon>
        <taxon>Viridiplantae</taxon>
        <taxon>Streptophyta</taxon>
        <taxon>Embryophyta</taxon>
        <taxon>Tracheophyta</taxon>
        <taxon>Spermatophyta</taxon>
        <taxon>Magnoliopsida</taxon>
        <taxon>eudicotyledons</taxon>
        <taxon>Gunneridae</taxon>
        <taxon>Pentapetalae</taxon>
        <taxon>rosids</taxon>
        <taxon>malvids</taxon>
        <taxon>Sapindales</taxon>
        <taxon>Rutaceae</taxon>
        <taxon>Aurantioideae</taxon>
        <taxon>Citrus</taxon>
    </lineage>
</organism>